<evidence type="ECO:0000256" key="1">
    <source>
        <dbReference type="SAM" id="SignalP"/>
    </source>
</evidence>
<dbReference type="Proteomes" id="UP001183619">
    <property type="component" value="Unassembled WGS sequence"/>
</dbReference>
<name>A0ABU2B5A4_9CORY</name>
<accession>A0ABU2B5A4</accession>
<dbReference type="PROSITE" id="PS51257">
    <property type="entry name" value="PROKAR_LIPOPROTEIN"/>
    <property type="match status" value="1"/>
</dbReference>
<reference evidence="2 3" key="1">
    <citation type="submission" date="2023-07" db="EMBL/GenBank/DDBJ databases">
        <title>Sequencing the genomes of 1000 actinobacteria strains.</title>
        <authorList>
            <person name="Klenk H.-P."/>
        </authorList>
    </citation>
    <scope>NUCLEOTIDE SEQUENCE [LARGE SCALE GENOMIC DNA]</scope>
    <source>
        <strain evidence="2 3">DSM 44508</strain>
    </source>
</reference>
<keyword evidence="3" id="KW-1185">Reference proteome</keyword>
<feature type="chain" id="PRO_5046707221" evidence="1">
    <location>
        <begin position="30"/>
        <end position="186"/>
    </location>
</feature>
<organism evidence="2 3">
    <name type="scientific">Corynebacterium felinum</name>
    <dbReference type="NCBI Taxonomy" id="131318"/>
    <lineage>
        <taxon>Bacteria</taxon>
        <taxon>Bacillati</taxon>
        <taxon>Actinomycetota</taxon>
        <taxon>Actinomycetes</taxon>
        <taxon>Mycobacteriales</taxon>
        <taxon>Corynebacteriaceae</taxon>
        <taxon>Corynebacterium</taxon>
    </lineage>
</organism>
<comment type="caution">
    <text evidence="2">The sequence shown here is derived from an EMBL/GenBank/DDBJ whole genome shotgun (WGS) entry which is preliminary data.</text>
</comment>
<keyword evidence="1" id="KW-0732">Signal</keyword>
<gene>
    <name evidence="2" type="ORF">J2S37_000337</name>
</gene>
<evidence type="ECO:0000313" key="2">
    <source>
        <dbReference type="EMBL" id="MDR7353799.1"/>
    </source>
</evidence>
<feature type="signal peptide" evidence="1">
    <location>
        <begin position="1"/>
        <end position="29"/>
    </location>
</feature>
<dbReference type="RefSeq" id="WP_277105112.1">
    <property type="nucleotide sequence ID" value="NZ_BAAAJS010000044.1"/>
</dbReference>
<evidence type="ECO:0000313" key="3">
    <source>
        <dbReference type="Proteomes" id="UP001183619"/>
    </source>
</evidence>
<protein>
    <submittedName>
        <fullName evidence="2">Cytoskeletal protein RodZ</fullName>
    </submittedName>
</protein>
<sequence>MKPLKTVARRGAMITAAAASALILASCSAGQVTQTSSQVAAVDGASADSEDGTVAVRDVTIHVTDKGETGVKFTAINQDNSDATHTLKSVTIDGKPVTIKGETAIKSNCTLVADVPSEMKKLVEPKGACVTHVTTSTENPGFAFGGTKEVVFTFDNATVTTSATISTPVLESGMVDRETGAEKHHH</sequence>
<dbReference type="EMBL" id="JAVDYF010000001">
    <property type="protein sequence ID" value="MDR7353799.1"/>
    <property type="molecule type" value="Genomic_DNA"/>
</dbReference>
<proteinExistence type="predicted"/>